<dbReference type="Gene3D" id="2.170.270.10">
    <property type="entry name" value="SET domain"/>
    <property type="match status" value="1"/>
</dbReference>
<proteinExistence type="predicted"/>
<dbReference type="GO" id="GO:0008757">
    <property type="term" value="F:S-adenosylmethionine-dependent methyltransferase activity"/>
    <property type="evidence" value="ECO:0007669"/>
    <property type="project" value="UniProtKB-ARBA"/>
</dbReference>
<organism evidence="3">
    <name type="scientific">Lepeophtheirus salmonis</name>
    <name type="common">Salmon louse</name>
    <name type="synonym">Caligus salmonis</name>
    <dbReference type="NCBI Taxonomy" id="72036"/>
    <lineage>
        <taxon>Eukaryota</taxon>
        <taxon>Metazoa</taxon>
        <taxon>Ecdysozoa</taxon>
        <taxon>Arthropoda</taxon>
        <taxon>Crustacea</taxon>
        <taxon>Multicrustacea</taxon>
        <taxon>Hexanauplia</taxon>
        <taxon>Copepoda</taxon>
        <taxon>Siphonostomatoida</taxon>
        <taxon>Caligidae</taxon>
        <taxon>Lepeophtheirus</taxon>
    </lineage>
</organism>
<keyword evidence="3" id="KW-0489">Methyltransferase</keyword>
<feature type="signal peptide" evidence="1">
    <location>
        <begin position="1"/>
        <end position="33"/>
    </location>
</feature>
<dbReference type="GO" id="GO:0032259">
    <property type="term" value="P:methylation"/>
    <property type="evidence" value="ECO:0007669"/>
    <property type="project" value="UniProtKB-KW"/>
</dbReference>
<accession>A0A0K2TPV6</accession>
<dbReference type="InterPro" id="IPR001214">
    <property type="entry name" value="SET_dom"/>
</dbReference>
<dbReference type="Pfam" id="PF00856">
    <property type="entry name" value="SET"/>
    <property type="match status" value="1"/>
</dbReference>
<dbReference type="GO" id="GO:0008276">
    <property type="term" value="F:protein methyltransferase activity"/>
    <property type="evidence" value="ECO:0007669"/>
    <property type="project" value="UniProtKB-ARBA"/>
</dbReference>
<dbReference type="GO" id="GO:0005694">
    <property type="term" value="C:chromosome"/>
    <property type="evidence" value="ECO:0007669"/>
    <property type="project" value="TreeGrafter"/>
</dbReference>
<dbReference type="GO" id="GO:0003682">
    <property type="term" value="F:chromatin binding"/>
    <property type="evidence" value="ECO:0007669"/>
    <property type="project" value="TreeGrafter"/>
</dbReference>
<dbReference type="Gene3D" id="2.20.110.10">
    <property type="entry name" value="Histone H3 K4-specific methyltransferase SET7/9 N-terminal domain"/>
    <property type="match status" value="1"/>
</dbReference>
<dbReference type="PROSITE" id="PS50280">
    <property type="entry name" value="SET"/>
    <property type="match status" value="1"/>
</dbReference>
<keyword evidence="3" id="KW-0808">Transferase</keyword>
<dbReference type="EMBL" id="HACA01010341">
    <property type="protein sequence ID" value="CDW27702.1"/>
    <property type="molecule type" value="Transcribed_RNA"/>
</dbReference>
<dbReference type="SUPFAM" id="SSF82199">
    <property type="entry name" value="SET domain"/>
    <property type="match status" value="1"/>
</dbReference>
<dbReference type="GO" id="GO:0070828">
    <property type="term" value="P:heterochromatin organization"/>
    <property type="evidence" value="ECO:0007669"/>
    <property type="project" value="TreeGrafter"/>
</dbReference>
<dbReference type="PANTHER" id="PTHR46820:SF1">
    <property type="entry name" value="HISTONE-LYSINE N-METHYLTRANSFERASE SETD7"/>
    <property type="match status" value="1"/>
</dbReference>
<protein>
    <submittedName>
        <fullName evidence="3">SET domain containing (Lysine methyltransferase) 7 [Sarcophilus harrisii]</fullName>
    </submittedName>
</protein>
<dbReference type="InterPro" id="IPR046341">
    <property type="entry name" value="SET_dom_sf"/>
</dbReference>
<gene>
    <name evidence="3" type="primary">SETD7</name>
</gene>
<feature type="chain" id="PRO_5005487970" evidence="1">
    <location>
        <begin position="34"/>
        <end position="477"/>
    </location>
</feature>
<feature type="domain" description="SET" evidence="2">
    <location>
        <begin position="285"/>
        <end position="416"/>
    </location>
</feature>
<feature type="non-terminal residue" evidence="3">
    <location>
        <position position="1"/>
    </location>
</feature>
<dbReference type="GO" id="GO:0008170">
    <property type="term" value="F:N-methyltransferase activity"/>
    <property type="evidence" value="ECO:0007669"/>
    <property type="project" value="UniProtKB-ARBA"/>
</dbReference>
<keyword evidence="1" id="KW-0732">Signal</keyword>
<sequence>FRLTVSGFGVHIMIAKRLLFLGLVYILIDSGKTEEPSTTLFNWINYIQSLPTPIYSPDPFDSKPCFDDVDEIQHWNEDGILSGVLSNGSVLQISTNDIDIKKASGNATLTNGDFEIDGYFTNGCFKGLVRYYRIYDTDYIGEGRKIVKALIGITYMKERGIPYSGSTWRFLRGTLEPDLFAYMIMSGENIDGARTPISSEDYKNMFSGGNVIMLYPDFQTAMQGKFYQGDLVEGKLVTIPEVIQNYEGLMEIVTSKPFGELYKRDVASHKKFSIQPFLKDPYEAKNCEIRRSIIENAGDGVFSKRFLKNGTAIGYFKGVKLREKDIEPITIWNVFTGSLDRSKYLIQYGENDEYLDVPEEYGKVSQYNATTAHKVNHSRKPNAGYFDCNHPRFGEVLCLYTQKDLDEGDEVFVKYAITISRDTVDRMLKAGFLASRMYTGKSKDEMQKSFKPYVKMLTNFNHEHPIQEIIEDMLGFH</sequence>
<dbReference type="AlphaFoldDB" id="A0A0K2TPV6"/>
<evidence type="ECO:0000313" key="3">
    <source>
        <dbReference type="EMBL" id="CDW27702.1"/>
    </source>
</evidence>
<evidence type="ECO:0000256" key="1">
    <source>
        <dbReference type="SAM" id="SignalP"/>
    </source>
</evidence>
<dbReference type="PANTHER" id="PTHR46820">
    <property type="entry name" value="HISTONE-LYSINE N-METHYLTRANSFERASE SETD7"/>
    <property type="match status" value="1"/>
</dbReference>
<reference evidence="3" key="1">
    <citation type="submission" date="2014-05" db="EMBL/GenBank/DDBJ databases">
        <authorList>
            <person name="Chronopoulou M."/>
        </authorList>
    </citation>
    <scope>NUCLEOTIDE SEQUENCE</scope>
    <source>
        <tissue evidence="3">Whole organism</tissue>
    </source>
</reference>
<evidence type="ECO:0000259" key="2">
    <source>
        <dbReference type="PROSITE" id="PS50280"/>
    </source>
</evidence>
<name>A0A0K2TPV6_LEPSM</name>
<dbReference type="GO" id="GO:0005634">
    <property type="term" value="C:nucleus"/>
    <property type="evidence" value="ECO:0007669"/>
    <property type="project" value="TreeGrafter"/>
</dbReference>
<dbReference type="OrthoDB" id="6261922at2759"/>